<sequence>MKLSFDFDGTLSRIDVQEYAKSLVESGHEVWIITSRYSAEAGMEKGWPWIEQQNLAVFSVAEECGILTERIIFTNGEAKINWIKSQGFAFHLDDDVDELMKISEGQDPCRPVNVDHFEWKKTCNVR</sequence>
<name>A0A6J5PZ32_9CAUD</name>
<evidence type="ECO:0000313" key="1">
    <source>
        <dbReference type="EMBL" id="CAB4175426.1"/>
    </source>
</evidence>
<dbReference type="InterPro" id="IPR036412">
    <property type="entry name" value="HAD-like_sf"/>
</dbReference>
<protein>
    <recommendedName>
        <fullName evidence="2">HAD-like domain containing protein</fullName>
    </recommendedName>
</protein>
<organism evidence="1">
    <name type="scientific">uncultured Caudovirales phage</name>
    <dbReference type="NCBI Taxonomy" id="2100421"/>
    <lineage>
        <taxon>Viruses</taxon>
        <taxon>Duplodnaviria</taxon>
        <taxon>Heunggongvirae</taxon>
        <taxon>Uroviricota</taxon>
        <taxon>Caudoviricetes</taxon>
        <taxon>Peduoviridae</taxon>
        <taxon>Maltschvirus</taxon>
        <taxon>Maltschvirus maltsch</taxon>
    </lineage>
</organism>
<dbReference type="SUPFAM" id="SSF56784">
    <property type="entry name" value="HAD-like"/>
    <property type="match status" value="1"/>
</dbReference>
<reference evidence="1" key="1">
    <citation type="submission" date="2020-05" db="EMBL/GenBank/DDBJ databases">
        <authorList>
            <person name="Chiriac C."/>
            <person name="Salcher M."/>
            <person name="Ghai R."/>
            <person name="Kavagutti S V."/>
        </authorList>
    </citation>
    <scope>NUCLEOTIDE SEQUENCE</scope>
</reference>
<dbReference type="CDD" id="cd01427">
    <property type="entry name" value="HAD_like"/>
    <property type="match status" value="1"/>
</dbReference>
<dbReference type="EMBL" id="LR796923">
    <property type="protein sequence ID" value="CAB4175426.1"/>
    <property type="molecule type" value="Genomic_DNA"/>
</dbReference>
<evidence type="ECO:0008006" key="2">
    <source>
        <dbReference type="Google" id="ProtNLM"/>
    </source>
</evidence>
<gene>
    <name evidence="1" type="ORF">UFOVP972_184</name>
</gene>
<proteinExistence type="predicted"/>
<accession>A0A6J5PZ32</accession>